<sequence>MILHFKKQGLERDPICVALTLTKVKSDLVLLENQIPFIVLEKLFQLTVDRIPYRPDKDWSLTDYVWWCYADKMMPERKRTWCSSSDCILTVFGCTTAAAKEGVQSGKNIDRHRSTAKYYHHILHYLHDGYLQPLDKANQIKFDFTEMPLASELVYAGVKFAPYSGNDLFEFKFSVPRCHIRARFKIPPLPIDHETESYLRNLIALEQCCPGVSLHVSSYVFVMYLLVDNEKDIQVLEEAGILRNYLGTTEDAIDLFNKLCKEIALGEHFADTCSKATKYSKSFLPKNMAHVRRSLIVIVYQLAKFAQPVQVQQLRSALLQHRTYPSPWKDFGAELHEFKRLGMKQVLERLSKVVTLNENSLSRNQTCQVGS</sequence>
<dbReference type="EMBL" id="QEFC01003500">
    <property type="protein sequence ID" value="KAE9447604.1"/>
    <property type="molecule type" value="Genomic_DNA"/>
</dbReference>
<reference evidence="1 2" key="1">
    <citation type="journal article" date="2019" name="Genome Biol. Evol.">
        <title>The Rhododendron genome and chromosomal organization provide insight into shared whole-genome duplications across the heath family (Ericaceae).</title>
        <authorList>
            <person name="Soza V.L."/>
            <person name="Lindsley D."/>
            <person name="Waalkes A."/>
            <person name="Ramage E."/>
            <person name="Patwardhan R.P."/>
            <person name="Burton J.N."/>
            <person name="Adey A."/>
            <person name="Kumar A."/>
            <person name="Qiu R."/>
            <person name="Shendure J."/>
            <person name="Hall B."/>
        </authorList>
    </citation>
    <scope>NUCLEOTIDE SEQUENCE [LARGE SCALE GENOMIC DNA]</scope>
    <source>
        <strain evidence="1">RSF 1966-606</strain>
    </source>
</reference>
<dbReference type="AlphaFoldDB" id="A0A6A4KU42"/>
<protein>
    <submittedName>
        <fullName evidence="1">Uncharacterized protein</fullName>
    </submittedName>
</protein>
<keyword evidence="2" id="KW-1185">Reference proteome</keyword>
<proteinExistence type="predicted"/>
<accession>A0A6A4KU42</accession>
<dbReference type="PANTHER" id="PTHR31170">
    <property type="entry name" value="BNAC04G53230D PROTEIN"/>
    <property type="match status" value="1"/>
</dbReference>
<name>A0A6A4KU42_9ERIC</name>
<dbReference type="PANTHER" id="PTHR31170:SF25">
    <property type="entry name" value="BNAA09G04570D PROTEIN"/>
    <property type="match status" value="1"/>
</dbReference>
<dbReference type="Proteomes" id="UP000428333">
    <property type="component" value="Linkage Group LG12"/>
</dbReference>
<feature type="non-terminal residue" evidence="1">
    <location>
        <position position="1"/>
    </location>
</feature>
<evidence type="ECO:0000313" key="2">
    <source>
        <dbReference type="Proteomes" id="UP000428333"/>
    </source>
</evidence>
<comment type="caution">
    <text evidence="1">The sequence shown here is derived from an EMBL/GenBank/DDBJ whole genome shotgun (WGS) entry which is preliminary data.</text>
</comment>
<dbReference type="InterPro" id="IPR004158">
    <property type="entry name" value="DUF247_pln"/>
</dbReference>
<gene>
    <name evidence="1" type="ORF">C3L33_20496</name>
</gene>
<dbReference type="Pfam" id="PF03140">
    <property type="entry name" value="DUF247"/>
    <property type="match status" value="1"/>
</dbReference>
<dbReference type="OrthoDB" id="1849062at2759"/>
<organism evidence="1 2">
    <name type="scientific">Rhododendron williamsianum</name>
    <dbReference type="NCBI Taxonomy" id="262921"/>
    <lineage>
        <taxon>Eukaryota</taxon>
        <taxon>Viridiplantae</taxon>
        <taxon>Streptophyta</taxon>
        <taxon>Embryophyta</taxon>
        <taxon>Tracheophyta</taxon>
        <taxon>Spermatophyta</taxon>
        <taxon>Magnoliopsida</taxon>
        <taxon>eudicotyledons</taxon>
        <taxon>Gunneridae</taxon>
        <taxon>Pentapetalae</taxon>
        <taxon>asterids</taxon>
        <taxon>Ericales</taxon>
        <taxon>Ericaceae</taxon>
        <taxon>Ericoideae</taxon>
        <taxon>Rhodoreae</taxon>
        <taxon>Rhododendron</taxon>
    </lineage>
</organism>
<evidence type="ECO:0000313" key="1">
    <source>
        <dbReference type="EMBL" id="KAE9447604.1"/>
    </source>
</evidence>